<dbReference type="EMBL" id="LRBV02000009">
    <property type="status" value="NOT_ANNOTATED_CDS"/>
    <property type="molecule type" value="Genomic_DNA"/>
</dbReference>
<feature type="compositionally biased region" description="Basic and acidic residues" evidence="8">
    <location>
        <begin position="1"/>
        <end position="10"/>
    </location>
</feature>
<dbReference type="Gene3D" id="3.40.50.300">
    <property type="entry name" value="P-loop containing nucleotide triphosphate hydrolases"/>
    <property type="match status" value="1"/>
</dbReference>
<dbReference type="GO" id="GO:0033314">
    <property type="term" value="P:mitotic DNA replication checkpoint signaling"/>
    <property type="evidence" value="ECO:0007669"/>
    <property type="project" value="TreeGrafter"/>
</dbReference>
<dbReference type="GO" id="GO:0005524">
    <property type="term" value="F:ATP binding"/>
    <property type="evidence" value="ECO:0007669"/>
    <property type="project" value="UniProtKB-KW"/>
</dbReference>
<evidence type="ECO:0000256" key="4">
    <source>
        <dbReference type="ARBA" id="ARBA00022763"/>
    </source>
</evidence>
<sequence>MDKSDDKDEPLTELSPGDLRPPEDQRRCVRRRLVQSTLFPQKPQECEENGDHEVQKDFAEDEDEDFSGSSQSKKKRKPKGKSMLRASKKVQVKEKRAVNTTPKKTMADSIECQATSPPVPDLRLEAKMSAQENSRMFAGKQIHPFFSSWKAGKKNQEATEVEGSCCFVDLGDKSITCGPIHVFETTQDEAVSLDWRNWKFCDDTFINTNHSLENTSSSIFESSSGSLHIDKLPIFLHPCDASTVQNETSLDQCPKQLEHAPEVDHEVEEVGLFSGHASCLRKSDILQQSRFLQESMMSYYARPDNQLENSLWTYKYKPKKATEVCGNDESVKFLSDWLHMWHERGFQISKVRTDGDQCDMQEDDYRCSDSEDIDEEPGLKNVLLVTGPVGLWCCYYLLEEPYFLYHISTCIRNDGDFGHLSCGKSAAIYACAQEQGFEILELSASDCRSGALVKQRFGEALESRWLKRSLGHPVESQNNHIVKSPQSLPNGRASQEFENEVVEVIPLSDEEAPHDGIGASAKFVCKENGTAHNQNEVKPVILFEDVDITFLEDRGFLAAIQQIAETAKGPMILTSNSNNPVLPDSLDRLQVCFTLPSLKELLCHICMVCAAEGANVQPHLLERLVGSCDGDIRKIIMNLQFWCQGRRFGKDRKEKRTYGSLIFDIDAGHQLLPKIIPWEFPSQLSELIEKEITNSLSMMEENSTSMEVVEEELDKKETQKGLDTHDNETESIEAKKVAMLNRNGSVEDCIEFTAQFDELSNSSGPPVTFSRRNVRRKLDAALSSDSEDEILSNGYPIVFDKDANNEPSQGVNNSFPFSCPLTENCLSPLTNKLLSGAENLEETCYQHSERPDMQLDETCKSFDVSCVPESSFVPETMIGDVTELLSRSGHVADSLEVSVSNEWIQNLFPDEAENCDKPLLRLQKHSDMLRNKCDVNPEIPHGEEVEDSQNESVEATRGYQVMDECSRMDFDRRSKFVEKPRPLMVTDLVQESWIKLRGCRTDLRQYIILERQDAIQSIKLAHDMSNLISEADLLLSNCQMVASDSLEPSLDPSEGSDAFSWCDEQIQMTSAIAQHGFCFYAKDIAAVGSKMGCESSVDIASEMLGSTTHTMALGKLIGQEMRTSSTLFGARSSEMSPPKSDSSRREINSSLFDIIQSMIPARSYLMVRHVALYEYISSLCHISRSETSRLSGGTHKTKRRRGRAARHYLSTGSLMLSPEDILLLDRYNLYGSFSSQLVDASSR</sequence>
<keyword evidence="5" id="KW-0067">ATP-binding</keyword>
<organism evidence="9 10">
    <name type="scientific">Quercus lobata</name>
    <name type="common">Valley oak</name>
    <dbReference type="NCBI Taxonomy" id="97700"/>
    <lineage>
        <taxon>Eukaryota</taxon>
        <taxon>Viridiplantae</taxon>
        <taxon>Streptophyta</taxon>
        <taxon>Embryophyta</taxon>
        <taxon>Tracheophyta</taxon>
        <taxon>Spermatophyta</taxon>
        <taxon>Magnoliopsida</taxon>
        <taxon>eudicotyledons</taxon>
        <taxon>Gunneridae</taxon>
        <taxon>Pentapetalae</taxon>
        <taxon>rosids</taxon>
        <taxon>fabids</taxon>
        <taxon>Fagales</taxon>
        <taxon>Fagaceae</taxon>
        <taxon>Quercus</taxon>
    </lineage>
</organism>
<dbReference type="SUPFAM" id="SSF52540">
    <property type="entry name" value="P-loop containing nucleoside triphosphate hydrolases"/>
    <property type="match status" value="1"/>
</dbReference>
<proteinExistence type="inferred from homology"/>
<keyword evidence="4" id="KW-0227">DNA damage</keyword>
<feature type="region of interest" description="Disordered" evidence="8">
    <location>
        <begin position="1"/>
        <end position="118"/>
    </location>
</feature>
<name>A0A7N2MMB0_QUELO</name>
<comment type="similarity">
    <text evidence="2">Belongs to the rad17/RAD24 family.</text>
</comment>
<dbReference type="PANTHER" id="PTHR12172:SF1">
    <property type="entry name" value="P-LOOP CONTAINING NUCLEOSIDE TRIPHOSPHATE HYDROLASES SUPERFAMILY PROTEIN"/>
    <property type="match status" value="1"/>
</dbReference>
<evidence type="ECO:0000256" key="5">
    <source>
        <dbReference type="ARBA" id="ARBA00022840"/>
    </source>
</evidence>
<dbReference type="InParanoid" id="A0A7N2MMB0"/>
<evidence type="ECO:0000256" key="6">
    <source>
        <dbReference type="ARBA" id="ARBA00023242"/>
    </source>
</evidence>
<dbReference type="FunCoup" id="A0A7N2MMB0">
    <property type="interactions" value="1414"/>
</dbReference>
<feature type="compositionally biased region" description="Basic and acidic residues" evidence="8">
    <location>
        <begin position="49"/>
        <end position="58"/>
    </location>
</feature>
<reference evidence="9" key="2">
    <citation type="submission" date="2021-01" db="UniProtKB">
        <authorList>
            <consortium name="EnsemblPlants"/>
        </authorList>
    </citation>
    <scope>IDENTIFICATION</scope>
</reference>
<evidence type="ECO:0000256" key="2">
    <source>
        <dbReference type="ARBA" id="ARBA00006168"/>
    </source>
</evidence>
<dbReference type="EnsemblPlants" id="QL09p035258:mrna">
    <property type="protein sequence ID" value="QL09p035258:mrna"/>
    <property type="gene ID" value="QL09p035258"/>
</dbReference>
<dbReference type="PANTHER" id="PTHR12172">
    <property type="entry name" value="CELL CYCLE CHECKPOINT PROTEIN RAD17"/>
    <property type="match status" value="1"/>
</dbReference>
<evidence type="ECO:0000313" key="9">
    <source>
        <dbReference type="EnsemblPlants" id="QL09p035258:mrna"/>
    </source>
</evidence>
<evidence type="ECO:0000256" key="8">
    <source>
        <dbReference type="SAM" id="MobiDB-lite"/>
    </source>
</evidence>
<dbReference type="FunFam" id="1.10.8.60:FF:000116">
    <property type="entry name" value="p-loop containing nucleoside triphosphate hydrolase superfamily protein"/>
    <property type="match status" value="1"/>
</dbReference>
<dbReference type="AlphaFoldDB" id="A0A7N2MMB0"/>
<dbReference type="GO" id="GO:0000077">
    <property type="term" value="P:DNA damage checkpoint signaling"/>
    <property type="evidence" value="ECO:0007669"/>
    <property type="project" value="TreeGrafter"/>
</dbReference>
<keyword evidence="10" id="KW-1185">Reference proteome</keyword>
<evidence type="ECO:0000256" key="3">
    <source>
        <dbReference type="ARBA" id="ARBA00022741"/>
    </source>
</evidence>
<keyword evidence="3" id="KW-0547">Nucleotide-binding</keyword>
<reference evidence="9 10" key="1">
    <citation type="journal article" date="2016" name="G3 (Bethesda)">
        <title>First Draft Assembly and Annotation of the Genome of a California Endemic Oak Quercus lobata Nee (Fagaceae).</title>
        <authorList>
            <person name="Sork V.L."/>
            <person name="Fitz-Gibbon S.T."/>
            <person name="Puiu D."/>
            <person name="Crepeau M."/>
            <person name="Gugger P.F."/>
            <person name="Sherman R."/>
            <person name="Stevens K."/>
            <person name="Langley C.H."/>
            <person name="Pellegrini M."/>
            <person name="Salzberg S.L."/>
        </authorList>
    </citation>
    <scope>NUCLEOTIDE SEQUENCE [LARGE SCALE GENOMIC DNA]</scope>
    <source>
        <strain evidence="9 10">cv. SW786</strain>
    </source>
</reference>
<dbReference type="OMA" id="CISKRRE"/>
<dbReference type="GO" id="GO:0005634">
    <property type="term" value="C:nucleus"/>
    <property type="evidence" value="ECO:0007669"/>
    <property type="project" value="UniProtKB-SubCell"/>
</dbReference>
<accession>A0A7N2MMB0</accession>
<evidence type="ECO:0008006" key="11">
    <source>
        <dbReference type="Google" id="ProtNLM"/>
    </source>
</evidence>
<keyword evidence="7" id="KW-0131">Cell cycle</keyword>
<dbReference type="GO" id="GO:0006281">
    <property type="term" value="P:DNA repair"/>
    <property type="evidence" value="ECO:0007669"/>
    <property type="project" value="InterPro"/>
</dbReference>
<dbReference type="GO" id="GO:0003689">
    <property type="term" value="F:DNA clamp loader activity"/>
    <property type="evidence" value="ECO:0007669"/>
    <property type="project" value="TreeGrafter"/>
</dbReference>
<dbReference type="Proteomes" id="UP000594261">
    <property type="component" value="Chromosome 9"/>
</dbReference>
<dbReference type="GO" id="GO:0003682">
    <property type="term" value="F:chromatin binding"/>
    <property type="evidence" value="ECO:0007669"/>
    <property type="project" value="TreeGrafter"/>
</dbReference>
<feature type="compositionally biased region" description="Basic residues" evidence="8">
    <location>
        <begin position="72"/>
        <end position="90"/>
    </location>
</feature>
<keyword evidence="6" id="KW-0539">Nucleus</keyword>
<dbReference type="Gene3D" id="1.10.8.60">
    <property type="match status" value="1"/>
</dbReference>
<evidence type="ECO:0000313" key="10">
    <source>
        <dbReference type="Proteomes" id="UP000594261"/>
    </source>
</evidence>
<evidence type="ECO:0000256" key="7">
    <source>
        <dbReference type="ARBA" id="ARBA00023306"/>
    </source>
</evidence>
<comment type="subcellular location">
    <subcellularLocation>
        <location evidence="1">Nucleus</location>
    </subcellularLocation>
</comment>
<dbReference type="Gramene" id="QL09p035258:mrna">
    <property type="protein sequence ID" value="QL09p035258:mrna"/>
    <property type="gene ID" value="QL09p035258"/>
</dbReference>
<protein>
    <recommendedName>
        <fullName evidence="11">P-loop containing nucleoside triphosphate hydrolases superfamily protein</fullName>
    </recommendedName>
</protein>
<dbReference type="InterPro" id="IPR004582">
    <property type="entry name" value="Checkpoint_prot_Rad17_Rad24"/>
</dbReference>
<evidence type="ECO:0000256" key="1">
    <source>
        <dbReference type="ARBA" id="ARBA00004123"/>
    </source>
</evidence>
<dbReference type="InterPro" id="IPR027417">
    <property type="entry name" value="P-loop_NTPase"/>
</dbReference>